<evidence type="ECO:0000313" key="4">
    <source>
        <dbReference type="Proteomes" id="UP001642409"/>
    </source>
</evidence>
<gene>
    <name evidence="2" type="ORF">HINF_LOCUS33002</name>
    <name evidence="3" type="ORF">HINF_LOCUS58003</name>
</gene>
<reference evidence="3 4" key="2">
    <citation type="submission" date="2024-07" db="EMBL/GenBank/DDBJ databases">
        <authorList>
            <person name="Akdeniz Z."/>
        </authorList>
    </citation>
    <scope>NUCLEOTIDE SEQUENCE [LARGE SCALE GENOMIC DNA]</scope>
</reference>
<sequence length="533" mass="59903">MNFLVLSIQLNCFDDNTLVVLSKQSRKPTFTAKILTQETDDYKVCQALIGSPYTISLNLGSFTYTYSSSLTLTGDISLTFPCNDVNNCDDAFLASSASFKLVFTNTNTIVQDAVSVFKIDLYNRLNCIENQQISYSASTQEIQIIASIGSCKVQIRQDQSAIIKIIVNSDLIIQKSMSLAAVNSLSDLFLNMMFNCLTDFTGTEQRICQRILLELQQDMSSQTELTIFLPAIIPDGSASYSRESAFQLYSVITATSSSFVKEFDCFTSNQQAVFFTKQIRMTYVLNQSAVNCIKPYEQFIGDTDHVVTTLIITDSQNTVQFDFNSTSKVIQQTNIWLECQYDQQGEQACINKIKYFKTFSSPQGIIQRSYMKGDIIVKSVQNDVIVRQANRESAIITVNQSQVCMTTTNNGDETAFYQIRVDLMIGTPRFEPTSHQNLFSLIGQIYFPGNNVTGQSGTYCYNIQLSQQQLQQYKLIVKDKSDVTGIASFITSTLPVDKIIILDSSAQTDYMYVLSAVLVLSSVIWYLIMQRRI</sequence>
<proteinExistence type="predicted"/>
<evidence type="ECO:0000313" key="3">
    <source>
        <dbReference type="EMBL" id="CAL6077080.1"/>
    </source>
</evidence>
<organism evidence="2">
    <name type="scientific">Hexamita inflata</name>
    <dbReference type="NCBI Taxonomy" id="28002"/>
    <lineage>
        <taxon>Eukaryota</taxon>
        <taxon>Metamonada</taxon>
        <taxon>Diplomonadida</taxon>
        <taxon>Hexamitidae</taxon>
        <taxon>Hexamitinae</taxon>
        <taxon>Hexamita</taxon>
    </lineage>
</organism>
<comment type="caution">
    <text evidence="2">The sequence shown here is derived from an EMBL/GenBank/DDBJ whole genome shotgun (WGS) entry which is preliminary data.</text>
</comment>
<evidence type="ECO:0008006" key="5">
    <source>
        <dbReference type="Google" id="ProtNLM"/>
    </source>
</evidence>
<name>A0AA86UC61_9EUKA</name>
<keyword evidence="1" id="KW-0472">Membrane</keyword>
<dbReference type="EMBL" id="CAXDID020000323">
    <property type="protein sequence ID" value="CAL6077080.1"/>
    <property type="molecule type" value="Genomic_DNA"/>
</dbReference>
<accession>A0AA86UC61</accession>
<dbReference type="AlphaFoldDB" id="A0AA86UC61"/>
<dbReference type="EMBL" id="CATOUU010000743">
    <property type="protein sequence ID" value="CAI9945357.1"/>
    <property type="molecule type" value="Genomic_DNA"/>
</dbReference>
<evidence type="ECO:0000256" key="1">
    <source>
        <dbReference type="SAM" id="Phobius"/>
    </source>
</evidence>
<dbReference type="Proteomes" id="UP001642409">
    <property type="component" value="Unassembled WGS sequence"/>
</dbReference>
<keyword evidence="4" id="KW-1185">Reference proteome</keyword>
<protein>
    <recommendedName>
        <fullName evidence="5">Transmembrane protein</fullName>
    </recommendedName>
</protein>
<reference evidence="2" key="1">
    <citation type="submission" date="2023-06" db="EMBL/GenBank/DDBJ databases">
        <authorList>
            <person name="Kurt Z."/>
        </authorList>
    </citation>
    <scope>NUCLEOTIDE SEQUENCE</scope>
</reference>
<keyword evidence="1" id="KW-1133">Transmembrane helix</keyword>
<keyword evidence="1" id="KW-0812">Transmembrane</keyword>
<evidence type="ECO:0000313" key="2">
    <source>
        <dbReference type="EMBL" id="CAI9945357.1"/>
    </source>
</evidence>
<feature type="transmembrane region" description="Helical" evidence="1">
    <location>
        <begin position="510"/>
        <end position="528"/>
    </location>
</feature>